<keyword evidence="4" id="KW-1185">Reference proteome</keyword>
<accession>A0A836IVG5</accession>
<keyword evidence="1" id="KW-0811">Translocation</keyword>
<sequence>MNLGVKQESFRIESMMCSLREECVNLCCNDLHNGAELTTDEVHCIDRCSWRYLHTNKIITNVLDRKTQGGGKRLV</sequence>
<dbReference type="GeneID" id="94290419"/>
<dbReference type="KEGG" id="phet:94290419"/>
<dbReference type="RefSeq" id="XP_067757171.1">
    <property type="nucleotide sequence ID" value="XM_067900342.1"/>
</dbReference>
<evidence type="ECO:0000313" key="4">
    <source>
        <dbReference type="Proteomes" id="UP000674318"/>
    </source>
</evidence>
<comment type="similarity">
    <text evidence="1">Belongs to the small Tim family.</text>
</comment>
<protein>
    <recommendedName>
        <fullName evidence="1">Mitochondrial import inner membrane translocase subunit</fullName>
    </recommendedName>
</protein>
<dbReference type="Pfam" id="PF02953">
    <property type="entry name" value="zf-Tim10_DDP"/>
    <property type="match status" value="1"/>
</dbReference>
<keyword evidence="1" id="KW-0143">Chaperone</keyword>
<dbReference type="OrthoDB" id="274922at2759"/>
<keyword evidence="1" id="KW-0472">Membrane</keyword>
<reference evidence="3 4" key="1">
    <citation type="submission" date="2021-02" db="EMBL/GenBank/DDBJ databases">
        <title>Porcisia hertigi Genome sequencing and assembly.</title>
        <authorList>
            <person name="Almutairi H."/>
            <person name="Gatherer D."/>
        </authorList>
    </citation>
    <scope>NUCLEOTIDE SEQUENCE [LARGE SCALE GENOMIC DNA]</scope>
    <source>
        <strain evidence="3 4">C119</strain>
    </source>
</reference>
<evidence type="ECO:0000313" key="3">
    <source>
        <dbReference type="EMBL" id="KAG5504910.1"/>
    </source>
</evidence>
<dbReference type="EMBL" id="JAFJZO010000022">
    <property type="protein sequence ID" value="KAG5504910.1"/>
    <property type="molecule type" value="Genomic_DNA"/>
</dbReference>
<proteinExistence type="inferred from homology"/>
<dbReference type="SUPFAM" id="SSF144122">
    <property type="entry name" value="Tim10-like"/>
    <property type="match status" value="1"/>
</dbReference>
<feature type="domain" description="Tim10-like" evidence="2">
    <location>
        <begin position="7"/>
        <end position="63"/>
    </location>
</feature>
<keyword evidence="1" id="KW-0653">Protein transport</keyword>
<comment type="subunit">
    <text evidence="1">Heterohexamer.</text>
</comment>
<keyword evidence="1" id="KW-0496">Mitochondrion</keyword>
<organism evidence="3 4">
    <name type="scientific">Porcisia hertigi</name>
    <dbReference type="NCBI Taxonomy" id="2761500"/>
    <lineage>
        <taxon>Eukaryota</taxon>
        <taxon>Discoba</taxon>
        <taxon>Euglenozoa</taxon>
        <taxon>Kinetoplastea</taxon>
        <taxon>Metakinetoplastina</taxon>
        <taxon>Trypanosomatida</taxon>
        <taxon>Trypanosomatidae</taxon>
        <taxon>Leishmaniinae</taxon>
        <taxon>Porcisia</taxon>
    </lineage>
</organism>
<dbReference type="InterPro" id="IPR035427">
    <property type="entry name" value="Tim10-like_dom_sf"/>
</dbReference>
<dbReference type="Proteomes" id="UP000674318">
    <property type="component" value="Unassembled WGS sequence"/>
</dbReference>
<gene>
    <name evidence="3" type="ORF">JKF63_04356</name>
</gene>
<keyword evidence="1" id="KW-1015">Disulfide bond</keyword>
<keyword evidence="1" id="KW-0813">Transport</keyword>
<comment type="subcellular location">
    <subcellularLocation>
        <location evidence="1">Mitochondrion inner membrane</location>
        <topology evidence="1">Peripheral membrane protein</topology>
        <orientation evidence="1">Intermembrane side</orientation>
    </subcellularLocation>
</comment>
<keyword evidence="1" id="KW-0999">Mitochondrion inner membrane</keyword>
<dbReference type="GO" id="GO:0005743">
    <property type="term" value="C:mitochondrial inner membrane"/>
    <property type="evidence" value="ECO:0007669"/>
    <property type="project" value="UniProtKB-SubCell"/>
</dbReference>
<comment type="domain">
    <text evidence="1">The twin CX3C motif contains 4 conserved Cys residues that form 2 disulfide bonds in the mitochondrial intermembrane space.</text>
</comment>
<evidence type="ECO:0000256" key="1">
    <source>
        <dbReference type="RuleBase" id="RU367043"/>
    </source>
</evidence>
<dbReference type="AlphaFoldDB" id="A0A836IVG5"/>
<comment type="caution">
    <text evidence="3">The sequence shown here is derived from an EMBL/GenBank/DDBJ whole genome shotgun (WGS) entry which is preliminary data.</text>
</comment>
<dbReference type="GO" id="GO:0015031">
    <property type="term" value="P:protein transport"/>
    <property type="evidence" value="ECO:0007669"/>
    <property type="project" value="UniProtKB-KW"/>
</dbReference>
<comment type="function">
    <text evidence="1">Mitochondrial intermembrane chaperone that participates in the import and insertion of some multi-pass transmembrane proteins into the mitochondrial inner membrane. Also required for the transfer of beta-barrel precursors from the TOM complex to the sorting and assembly machinery (SAM complex) of the outer membrane. Acts as a chaperone-like protein that protects the hydrophobic precursors from aggregation and guide them through the mitochondrial intermembrane space.</text>
</comment>
<evidence type="ECO:0000259" key="2">
    <source>
        <dbReference type="Pfam" id="PF02953"/>
    </source>
</evidence>
<dbReference type="InterPro" id="IPR004217">
    <property type="entry name" value="Tim10-like"/>
</dbReference>
<name>A0A836IVG5_9TRYP</name>
<dbReference type="Gene3D" id="1.10.287.810">
    <property type="entry name" value="Mitochondrial import inner membrane translocase subunit tim13 like domains"/>
    <property type="match status" value="1"/>
</dbReference>